<feature type="domain" description="Beta-ketoacyl-[acyl-carrier-protein] synthase III C-terminal" evidence="3">
    <location>
        <begin position="251"/>
        <end position="339"/>
    </location>
</feature>
<dbReference type="Proteomes" id="UP000603200">
    <property type="component" value="Unassembled WGS sequence"/>
</dbReference>
<dbReference type="Pfam" id="PF08545">
    <property type="entry name" value="ACP_syn_III"/>
    <property type="match status" value="1"/>
</dbReference>
<dbReference type="SUPFAM" id="SSF53901">
    <property type="entry name" value="Thiolase-like"/>
    <property type="match status" value="1"/>
</dbReference>
<comment type="caution">
    <text evidence="5">The sequence shown here is derived from an EMBL/GenBank/DDBJ whole genome shotgun (WGS) entry which is preliminary data.</text>
</comment>
<dbReference type="Gene3D" id="3.40.47.10">
    <property type="match status" value="1"/>
</dbReference>
<dbReference type="EMBL" id="BOMN01000087">
    <property type="protein sequence ID" value="GIE23056.1"/>
    <property type="molecule type" value="Genomic_DNA"/>
</dbReference>
<dbReference type="PANTHER" id="PTHR34069:SF2">
    <property type="entry name" value="BETA-KETOACYL-[ACYL-CARRIER-PROTEIN] SYNTHASE III"/>
    <property type="match status" value="1"/>
</dbReference>
<gene>
    <name evidence="5" type="primary">fabH_3</name>
    <name evidence="5" type="ORF">Ahu01nite_061580</name>
</gene>
<evidence type="ECO:0000259" key="4">
    <source>
        <dbReference type="Pfam" id="PF08545"/>
    </source>
</evidence>
<dbReference type="CDD" id="cd00830">
    <property type="entry name" value="KAS_III"/>
    <property type="match status" value="1"/>
</dbReference>
<protein>
    <submittedName>
        <fullName evidence="5">3-oxoacyl-[acyl-carrier-protein] synthase 3</fullName>
    </submittedName>
</protein>
<evidence type="ECO:0000313" key="5">
    <source>
        <dbReference type="EMBL" id="GIE23056.1"/>
    </source>
</evidence>
<sequence length="349" mass="36979">MSDPRATAAAQPSGVGIRTIGQYLPERIVTNADLETMIDTNADWILEKIGIHSRRFASEDDTTVTMGTRALLDACARAGIDKDSIDLLICGTVTPDLMAPAAGVDIMRRAGLTQAVAFDVNSGGCAGSVFALDVAVKYVRSGAYHRVAVVLADTVTKLLDPTDRMTAVIFGDAAACYIVEPTVPGSGIGATMLRNDPDSFSSALVSRDPVTDGDGNRVESAFGQNFIRIVGRDIRNFALDTVPGFVRKLTEEENLTPEDLTMLILHQANRRIVEGIMDGLSLPYDRTVINVDRYGNTSAAGSVLALREAVDTGRIARGDKVALVSFGSGLALGGTLITWSGPEDFLAAV</sequence>
<keyword evidence="6" id="KW-1185">Reference proteome</keyword>
<evidence type="ECO:0000256" key="2">
    <source>
        <dbReference type="ARBA" id="ARBA00023315"/>
    </source>
</evidence>
<dbReference type="Pfam" id="PF08541">
    <property type="entry name" value="ACP_syn_III_C"/>
    <property type="match status" value="1"/>
</dbReference>
<evidence type="ECO:0000313" key="6">
    <source>
        <dbReference type="Proteomes" id="UP000603200"/>
    </source>
</evidence>
<keyword evidence="2" id="KW-0012">Acyltransferase</keyword>
<dbReference type="RefSeq" id="WP_203840115.1">
    <property type="nucleotide sequence ID" value="NZ_BAAATV010000014.1"/>
</dbReference>
<name>A0ABQ3ZWS5_9ACTN</name>
<evidence type="ECO:0000259" key="3">
    <source>
        <dbReference type="Pfam" id="PF08541"/>
    </source>
</evidence>
<organism evidence="5 6">
    <name type="scientific">Winogradskya humida</name>
    <dbReference type="NCBI Taxonomy" id="113566"/>
    <lineage>
        <taxon>Bacteria</taxon>
        <taxon>Bacillati</taxon>
        <taxon>Actinomycetota</taxon>
        <taxon>Actinomycetes</taxon>
        <taxon>Micromonosporales</taxon>
        <taxon>Micromonosporaceae</taxon>
        <taxon>Winogradskya</taxon>
    </lineage>
</organism>
<keyword evidence="1" id="KW-0808">Transferase</keyword>
<reference evidence="5 6" key="1">
    <citation type="submission" date="2021-01" db="EMBL/GenBank/DDBJ databases">
        <title>Whole genome shotgun sequence of Actinoplanes humidus NBRC 14915.</title>
        <authorList>
            <person name="Komaki H."/>
            <person name="Tamura T."/>
        </authorList>
    </citation>
    <scope>NUCLEOTIDE SEQUENCE [LARGE SCALE GENOMIC DNA]</scope>
    <source>
        <strain evidence="5 6">NBRC 14915</strain>
    </source>
</reference>
<dbReference type="InterPro" id="IPR016039">
    <property type="entry name" value="Thiolase-like"/>
</dbReference>
<dbReference type="NCBIfam" id="NF006829">
    <property type="entry name" value="PRK09352.1"/>
    <property type="match status" value="1"/>
</dbReference>
<proteinExistence type="predicted"/>
<accession>A0ABQ3ZWS5</accession>
<dbReference type="PANTHER" id="PTHR34069">
    <property type="entry name" value="3-OXOACYL-[ACYL-CARRIER-PROTEIN] SYNTHASE 3"/>
    <property type="match status" value="1"/>
</dbReference>
<evidence type="ECO:0000256" key="1">
    <source>
        <dbReference type="ARBA" id="ARBA00022679"/>
    </source>
</evidence>
<feature type="domain" description="Beta-ketoacyl-[acyl-carrier-protein] synthase III N-terminal" evidence="4">
    <location>
        <begin position="118"/>
        <end position="196"/>
    </location>
</feature>
<dbReference type="InterPro" id="IPR013747">
    <property type="entry name" value="ACP_syn_III_C"/>
</dbReference>
<dbReference type="InterPro" id="IPR013751">
    <property type="entry name" value="ACP_syn_III_N"/>
</dbReference>